<feature type="region of interest" description="Disordered" evidence="2">
    <location>
        <begin position="835"/>
        <end position="856"/>
    </location>
</feature>
<evidence type="ECO:0000256" key="1">
    <source>
        <dbReference type="SAM" id="Coils"/>
    </source>
</evidence>
<feature type="compositionally biased region" description="Basic residues" evidence="2">
    <location>
        <begin position="620"/>
        <end position="630"/>
    </location>
</feature>
<evidence type="ECO:0000313" key="4">
    <source>
        <dbReference type="Proteomes" id="UP000078555"/>
    </source>
</evidence>
<feature type="coiled-coil region" evidence="1">
    <location>
        <begin position="1012"/>
        <end position="1046"/>
    </location>
</feature>
<sequence>MNNAGNSTKSNDVLWESLYNDFNEITDTNKKHFNYIENSLYNFCKGVSSSENLKYDLKNISNELYLGNRKKEEQSKRSDSETKENTNVRIFNKGNTQLLLLDRSINEGEYHNKKDESTNRDMLLKSDGVNMRSNYYSRDTMSQQDSNNFDYLKKKHNRFGKNEYYENEYGKNSYLDADSDYLKNETCLSCNDIVNSDKTRNSENFNQSPLHRTCISNKTSYGFNMDEKNVDSSAVGGNVIDSSAVGSNAIGGNAIGGNAIGGSAIGGNTIGGNTIGGNIAEGRREYDERSYCGSYDLKAHQEFMSKRENLIHLLSNKKIYDNLRDSQKRAKDFSGFSTFTNFKEKNSIFNKIDKYRNFTIKSEDNLAFPSYSYDVNDERVRDSHLQKENILSGNRRIDISRMCNQRSFNSLEKLDILLKNKCKFLNSAGEIDFIFSRKNKNNGDNFKKSFLSCDNYKIDSVMSETFNKNTEMDISDSIVSENMEEINHHQLINRSKRLIEISKKCLSAYSDIDKYDMRDLHFRKDELSKEDANLARSFNSVVHDELRYESYHTDNKKEQSFPPGQDPNEYSYANEEYEEHGFIRKKGGDALLKERGRSYECVKGETAENVEAGRLDNKQSKKKSINKAKKKGSEEEEKKQKQKPKQPPQQQQGGVSRIEKTQLMEQNSKSVNKLFEAYDKEKIADINCNADSAPFNEGEIDSKDAEKKKKKKKSSCDDFNSAGLTDGTNCVPIRKISDMKKEGGGKEESCNMEYFDNNGDLNLNVLFEDCPYLRKEGGGSMCARKDLNKLEKMDDMEKKKKKGKNNGKDLSLESTQGDEVSSKLASLKLCENIAGKNNSQDSCEGSDDRSDSVSVSLAKFGNVKKDAYSYEEEKDDVPTNSSYDRNSGGNVPDRGKTEMQNENKSSGGNNSDCSVGHGSARRIAVRQEVAAEYYQKKKEKIPYAEEMKISDGQKKALEQCYDTISHANEVKRLFREKNFLQDLCEKRKVLIQKSKIENTKLNVEIKSLLSFNNNLSYALKEKEAEIKLLKKQKEELEINLMKRLSDNANSQYSFLSNFSTQQNVCRNERIGSNSSSSILSNKNCTMLSNPSDSNNASIIQSYEEKIQELLIQVKMYQTKNNDLQEQLKIFMNQ</sequence>
<organism evidence="3 4">
    <name type="scientific">Plasmodium ovale wallikeri</name>
    <dbReference type="NCBI Taxonomy" id="864142"/>
    <lineage>
        <taxon>Eukaryota</taxon>
        <taxon>Sar</taxon>
        <taxon>Alveolata</taxon>
        <taxon>Apicomplexa</taxon>
        <taxon>Aconoidasida</taxon>
        <taxon>Haemosporida</taxon>
        <taxon>Plasmodiidae</taxon>
        <taxon>Plasmodium</taxon>
        <taxon>Plasmodium (Plasmodium)</taxon>
    </lineage>
</organism>
<gene>
    <name evidence="3" type="ORF">POVWA1_039500</name>
</gene>
<feature type="compositionally biased region" description="Basic and acidic residues" evidence="2">
    <location>
        <begin position="777"/>
        <end position="798"/>
    </location>
</feature>
<feature type="region of interest" description="Disordered" evidence="2">
    <location>
        <begin position="612"/>
        <end position="666"/>
    </location>
</feature>
<feature type="region of interest" description="Disordered" evidence="2">
    <location>
        <begin position="690"/>
        <end position="724"/>
    </location>
</feature>
<feature type="region of interest" description="Disordered" evidence="2">
    <location>
        <begin position="868"/>
        <end position="918"/>
    </location>
</feature>
<feature type="region of interest" description="Disordered" evidence="2">
    <location>
        <begin position="777"/>
        <end position="821"/>
    </location>
</feature>
<evidence type="ECO:0000313" key="3">
    <source>
        <dbReference type="EMBL" id="SBT39196.1"/>
    </source>
</evidence>
<name>A0A1A8Z5Q9_PLAOA</name>
<feature type="compositionally biased region" description="Polar residues" evidence="2">
    <location>
        <begin position="878"/>
        <end position="889"/>
    </location>
</feature>
<dbReference type="Proteomes" id="UP000078555">
    <property type="component" value="Unassembled WGS sequence"/>
</dbReference>
<reference evidence="4" key="1">
    <citation type="submission" date="2016-05" db="EMBL/GenBank/DDBJ databases">
        <authorList>
            <person name="Naeem Raeece"/>
        </authorList>
    </citation>
    <scope>NUCLEOTIDE SEQUENCE [LARGE SCALE GENOMIC DNA]</scope>
</reference>
<feature type="region of interest" description="Disordered" evidence="2">
    <location>
        <begin position="552"/>
        <end position="571"/>
    </location>
</feature>
<feature type="coiled-coil region" evidence="1">
    <location>
        <begin position="1099"/>
        <end position="1133"/>
    </location>
</feature>
<keyword evidence="4" id="KW-1185">Reference proteome</keyword>
<feature type="compositionally biased region" description="Polar residues" evidence="2">
    <location>
        <begin position="902"/>
        <end position="913"/>
    </location>
</feature>
<evidence type="ECO:0000256" key="2">
    <source>
        <dbReference type="SAM" id="MobiDB-lite"/>
    </source>
</evidence>
<accession>A0A1A8Z5Q9</accession>
<proteinExistence type="predicted"/>
<dbReference type="EMBL" id="FLRD01000110">
    <property type="protein sequence ID" value="SBT39196.1"/>
    <property type="molecule type" value="Genomic_DNA"/>
</dbReference>
<dbReference type="AlphaFoldDB" id="A0A1A8Z5Q9"/>
<protein>
    <submittedName>
        <fullName evidence="3">Uncharacterized protein</fullName>
    </submittedName>
</protein>
<keyword evidence="1" id="KW-0175">Coiled coil</keyword>